<dbReference type="Gene3D" id="1.20.1070.10">
    <property type="entry name" value="Rhodopsin 7-helix transmembrane proteins"/>
    <property type="match status" value="1"/>
</dbReference>
<proteinExistence type="predicted"/>
<keyword evidence="1" id="KW-1133">Transmembrane helix</keyword>
<evidence type="ECO:0000256" key="1">
    <source>
        <dbReference type="SAM" id="Phobius"/>
    </source>
</evidence>
<protein>
    <submittedName>
        <fullName evidence="2">Uncharacterized protein</fullName>
    </submittedName>
</protein>
<evidence type="ECO:0000313" key="3">
    <source>
        <dbReference type="Proteomes" id="UP001165289"/>
    </source>
</evidence>
<keyword evidence="1" id="KW-0472">Membrane</keyword>
<gene>
    <name evidence="2" type="ORF">LOD99_6727</name>
</gene>
<feature type="transmembrane region" description="Helical" evidence="1">
    <location>
        <begin position="145"/>
        <end position="165"/>
    </location>
</feature>
<organism evidence="2 3">
    <name type="scientific">Oopsacas minuta</name>
    <dbReference type="NCBI Taxonomy" id="111878"/>
    <lineage>
        <taxon>Eukaryota</taxon>
        <taxon>Metazoa</taxon>
        <taxon>Porifera</taxon>
        <taxon>Hexactinellida</taxon>
        <taxon>Hexasterophora</taxon>
        <taxon>Lyssacinosida</taxon>
        <taxon>Leucopsacidae</taxon>
        <taxon>Oopsacas</taxon>
    </lineage>
</organism>
<dbReference type="EMBL" id="JAKMXF010000320">
    <property type="protein sequence ID" value="KAI6649561.1"/>
    <property type="molecule type" value="Genomic_DNA"/>
</dbReference>
<feature type="transmembrane region" description="Helical" evidence="1">
    <location>
        <begin position="267"/>
        <end position="289"/>
    </location>
</feature>
<keyword evidence="1" id="KW-0812">Transmembrane</keyword>
<feature type="transmembrane region" description="Helical" evidence="1">
    <location>
        <begin position="47"/>
        <end position="70"/>
    </location>
</feature>
<feature type="transmembrane region" description="Helical" evidence="1">
    <location>
        <begin position="362"/>
        <end position="384"/>
    </location>
</feature>
<dbReference type="Proteomes" id="UP001165289">
    <property type="component" value="Unassembled WGS sequence"/>
</dbReference>
<name>A0AAV7JKY4_9METZ</name>
<keyword evidence="3" id="KW-1185">Reference proteome</keyword>
<reference evidence="2 3" key="1">
    <citation type="journal article" date="2023" name="BMC Biol.">
        <title>The compact genome of the sponge Oopsacas minuta (Hexactinellida) is lacking key metazoan core genes.</title>
        <authorList>
            <person name="Santini S."/>
            <person name="Schenkelaars Q."/>
            <person name="Jourda C."/>
            <person name="Duchesne M."/>
            <person name="Belahbib H."/>
            <person name="Rocher C."/>
            <person name="Selva M."/>
            <person name="Riesgo A."/>
            <person name="Vervoort M."/>
            <person name="Leys S.P."/>
            <person name="Kodjabachian L."/>
            <person name="Le Bivic A."/>
            <person name="Borchiellini C."/>
            <person name="Claverie J.M."/>
            <person name="Renard E."/>
        </authorList>
    </citation>
    <scope>NUCLEOTIDE SEQUENCE [LARGE SCALE GENOMIC DNA]</scope>
    <source>
        <strain evidence="2">SPO-2</strain>
    </source>
</reference>
<feature type="transmembrane region" description="Helical" evidence="1">
    <location>
        <begin position="462"/>
        <end position="481"/>
    </location>
</feature>
<accession>A0AAV7JKY4</accession>
<feature type="transmembrane region" description="Helical" evidence="1">
    <location>
        <begin position="321"/>
        <end position="342"/>
    </location>
</feature>
<sequence>MANTEPKALEFENKSEVQENLKTSDNDNKFLQKLKNRVNLNPILQKVLLFVFGITAIVIIWVLCITVIGIETKILLNFEESFSGHSNNTLELNNLIQELSNNQTDNYTFSCPDNYVHSSSFPYCSPSCTIGDYCATQSCFDFHRAIISIIDIVAILLSIFVLISWPFIKSFWEFPQVSIFFVVICLSLLTFTFSIGDIPGPSYYCDANSRYSFDDVKVLFQERLIGQGVLLHFLRYSILFWITFSLLNIVIAIEYSYRHKMKSKLKIIIVSVEALIAFGIPAIFCIVTLALSSNYIYESFGSFAGFQTVSLFIIGRVLPDFLTVISSMTLVIFIIVRFRWLWINSMATVGQGRNMSSLEKRFIIYCLLYCVLFVFFVVESVWFFTVSTEEFVTIFDYRACITLQSPIIVYKNLQAIRYNATYELIPASVWQNGTDCDGLGPHIDSLGEILITYNILYRLERLIFFLVFVLKANILVWFNWFKSLTNHIRASFGKVKVKYSKTSTKHTET</sequence>
<evidence type="ECO:0000313" key="2">
    <source>
        <dbReference type="EMBL" id="KAI6649561.1"/>
    </source>
</evidence>
<feature type="transmembrane region" description="Helical" evidence="1">
    <location>
        <begin position="177"/>
        <end position="196"/>
    </location>
</feature>
<feature type="transmembrane region" description="Helical" evidence="1">
    <location>
        <begin position="233"/>
        <end position="255"/>
    </location>
</feature>
<comment type="caution">
    <text evidence="2">The sequence shown here is derived from an EMBL/GenBank/DDBJ whole genome shotgun (WGS) entry which is preliminary data.</text>
</comment>
<dbReference type="AlphaFoldDB" id="A0AAV7JKY4"/>